<dbReference type="PANTHER" id="PTHR30097">
    <property type="entry name" value="CATION EFFLUX SYSTEM PROTEIN CUSB"/>
    <property type="match status" value="1"/>
</dbReference>
<feature type="domain" description="CusB-like beta-barrel" evidence="5">
    <location>
        <begin position="237"/>
        <end position="308"/>
    </location>
</feature>
<sequence>MKTSSLLMAALLLLSACKSESPKHEDEHEHEEAGGNEAHGAGHDESRVHIASEMMRDLRVTTARVNERPGGESVTALGELTFSENAYAEVASPIAARVGTVFVTTGQEVKQGDKLAELRSPELGKARAALQAAQARATAARQAAERKRALAAERIVAQKDVQAAEAEAASAEAEVASARAELTSLGASEDELRGGTGAPGFVLRAPLSGTVIERDARMGQMADPSRPLFRIGDLSSLWLIVHAFERDAVRIKPGAQARVTFAAFPGQEVTAKVGHVGQRVDAASRTIPVRLELDNHEGLLRPGMSASAFLPLGDSGATITTVPAAALQRLEGGWVAFLPTDTRGEFERREVGRGRTLGGDVEVLSGLKTGEMVIVEGAFLLKAEVEKSSGGGEAHAH</sequence>
<proteinExistence type="inferred from homology"/>
<dbReference type="Gene3D" id="2.40.420.20">
    <property type="match status" value="1"/>
</dbReference>
<organism evidence="8 9">
    <name type="scientific">Pyxidicoccus parkwayensis</name>
    <dbReference type="NCBI Taxonomy" id="2813578"/>
    <lineage>
        <taxon>Bacteria</taxon>
        <taxon>Pseudomonadati</taxon>
        <taxon>Myxococcota</taxon>
        <taxon>Myxococcia</taxon>
        <taxon>Myxococcales</taxon>
        <taxon>Cystobacterineae</taxon>
        <taxon>Myxococcaceae</taxon>
        <taxon>Pyxidicoccus</taxon>
    </lineage>
</organism>
<keyword evidence="2" id="KW-0813">Transport</keyword>
<dbReference type="EMBL" id="CP071090">
    <property type="protein sequence ID" value="QSQ20271.1"/>
    <property type="molecule type" value="Genomic_DNA"/>
</dbReference>
<dbReference type="Gene3D" id="2.40.30.170">
    <property type="match status" value="1"/>
</dbReference>
<evidence type="ECO:0000313" key="9">
    <source>
        <dbReference type="Proteomes" id="UP000662747"/>
    </source>
</evidence>
<dbReference type="Pfam" id="PF25973">
    <property type="entry name" value="BSH_CzcB"/>
    <property type="match status" value="1"/>
</dbReference>
<feature type="region of interest" description="Disordered" evidence="4">
    <location>
        <begin position="19"/>
        <end position="43"/>
    </location>
</feature>
<feature type="domain" description="CzcB-like barrel-sandwich hybrid" evidence="6">
    <location>
        <begin position="88"/>
        <end position="233"/>
    </location>
</feature>
<dbReference type="Pfam" id="PF25975">
    <property type="entry name" value="CzcB_C"/>
    <property type="match status" value="1"/>
</dbReference>
<dbReference type="SUPFAM" id="SSF111369">
    <property type="entry name" value="HlyD-like secretion proteins"/>
    <property type="match status" value="1"/>
</dbReference>
<evidence type="ECO:0000259" key="5">
    <source>
        <dbReference type="Pfam" id="PF25954"/>
    </source>
</evidence>
<dbReference type="InterPro" id="IPR058647">
    <property type="entry name" value="BSH_CzcB-like"/>
</dbReference>
<gene>
    <name evidence="8" type="ORF">JY651_34120</name>
</gene>
<dbReference type="InterPro" id="IPR058649">
    <property type="entry name" value="CzcB_C"/>
</dbReference>
<comment type="similarity">
    <text evidence="1">Belongs to the membrane fusion protein (MFP) (TC 8.A.1) family.</text>
</comment>
<evidence type="ECO:0000256" key="3">
    <source>
        <dbReference type="SAM" id="Coils"/>
    </source>
</evidence>
<dbReference type="Pfam" id="PF25954">
    <property type="entry name" value="Beta-barrel_RND_2"/>
    <property type="match status" value="1"/>
</dbReference>
<evidence type="ECO:0000256" key="1">
    <source>
        <dbReference type="ARBA" id="ARBA00009477"/>
    </source>
</evidence>
<keyword evidence="3" id="KW-0175">Coiled coil</keyword>
<keyword evidence="9" id="KW-1185">Reference proteome</keyword>
<evidence type="ECO:0000313" key="8">
    <source>
        <dbReference type="EMBL" id="QSQ20271.1"/>
    </source>
</evidence>
<dbReference type="InterPro" id="IPR051909">
    <property type="entry name" value="MFP_Cation_Efflux"/>
</dbReference>
<dbReference type="Gene3D" id="2.40.50.100">
    <property type="match status" value="1"/>
</dbReference>
<evidence type="ECO:0000259" key="7">
    <source>
        <dbReference type="Pfam" id="PF25975"/>
    </source>
</evidence>
<evidence type="ECO:0000259" key="6">
    <source>
        <dbReference type="Pfam" id="PF25973"/>
    </source>
</evidence>
<protein>
    <submittedName>
        <fullName evidence="8">Efflux RND transporter periplasmic adaptor subunit</fullName>
    </submittedName>
</protein>
<dbReference type="PANTHER" id="PTHR30097:SF4">
    <property type="entry name" value="SLR6042 PROTEIN"/>
    <property type="match status" value="1"/>
</dbReference>
<name>A0ABX7NPA2_9BACT</name>
<evidence type="ECO:0000256" key="4">
    <source>
        <dbReference type="SAM" id="MobiDB-lite"/>
    </source>
</evidence>
<feature type="compositionally biased region" description="Basic and acidic residues" evidence="4">
    <location>
        <begin position="20"/>
        <end position="33"/>
    </location>
</feature>
<dbReference type="RefSeq" id="WP_206721852.1">
    <property type="nucleotide sequence ID" value="NZ_CP071090.1"/>
</dbReference>
<dbReference type="InterPro" id="IPR058792">
    <property type="entry name" value="Beta-barrel_RND_2"/>
</dbReference>
<dbReference type="Gene3D" id="1.10.287.470">
    <property type="entry name" value="Helix hairpin bin"/>
    <property type="match status" value="1"/>
</dbReference>
<dbReference type="PROSITE" id="PS51257">
    <property type="entry name" value="PROKAR_LIPOPROTEIN"/>
    <property type="match status" value="1"/>
</dbReference>
<dbReference type="NCBIfam" id="TIGR01730">
    <property type="entry name" value="RND_mfp"/>
    <property type="match status" value="1"/>
</dbReference>
<dbReference type="InterPro" id="IPR006143">
    <property type="entry name" value="RND_pump_MFP"/>
</dbReference>
<reference evidence="8 9" key="1">
    <citation type="submission" date="2021-02" db="EMBL/GenBank/DDBJ databases">
        <title>De Novo genome assembly of isolated myxobacteria.</title>
        <authorList>
            <person name="Stevens D.C."/>
        </authorList>
    </citation>
    <scope>NUCLEOTIDE SEQUENCE [LARGE SCALE GENOMIC DNA]</scope>
    <source>
        <strain evidence="9">SCPEA02</strain>
    </source>
</reference>
<dbReference type="Proteomes" id="UP000662747">
    <property type="component" value="Chromosome"/>
</dbReference>
<feature type="coiled-coil region" evidence="3">
    <location>
        <begin position="127"/>
        <end position="181"/>
    </location>
</feature>
<feature type="domain" description="CzcB-like C-terminal circularly permuted SH3-like" evidence="7">
    <location>
        <begin position="321"/>
        <end position="382"/>
    </location>
</feature>
<evidence type="ECO:0000256" key="2">
    <source>
        <dbReference type="ARBA" id="ARBA00022448"/>
    </source>
</evidence>
<accession>A0ABX7NPA2</accession>